<keyword evidence="2" id="KW-1133">Transmembrane helix</keyword>
<name>A0A9Q0YLX5_HOLLE</name>
<dbReference type="PROSITE" id="PS50234">
    <property type="entry name" value="VWFA"/>
    <property type="match status" value="1"/>
</dbReference>
<reference evidence="5" key="1">
    <citation type="submission" date="2021-10" db="EMBL/GenBank/DDBJ databases">
        <title>Tropical sea cucumber genome reveals ecological adaptation and Cuvierian tubules defense mechanism.</title>
        <authorList>
            <person name="Chen T."/>
        </authorList>
    </citation>
    <scope>NUCLEOTIDE SEQUENCE</scope>
    <source>
        <strain evidence="5">Nanhai2018</strain>
        <tissue evidence="5">Muscle</tissue>
    </source>
</reference>
<feature type="signal peptide" evidence="3">
    <location>
        <begin position="1"/>
        <end position="21"/>
    </location>
</feature>
<accession>A0A9Q0YLX5</accession>
<dbReference type="SMART" id="SM00327">
    <property type="entry name" value="VWA"/>
    <property type="match status" value="1"/>
</dbReference>
<evidence type="ECO:0000313" key="6">
    <source>
        <dbReference type="Proteomes" id="UP001152320"/>
    </source>
</evidence>
<keyword evidence="2" id="KW-0812">Transmembrane</keyword>
<dbReference type="Pfam" id="PF08434">
    <property type="entry name" value="CLCA"/>
    <property type="match status" value="1"/>
</dbReference>
<feature type="domain" description="VWFA" evidence="4">
    <location>
        <begin position="333"/>
        <end position="507"/>
    </location>
</feature>
<evidence type="ECO:0000313" key="5">
    <source>
        <dbReference type="EMBL" id="KAJ8023069.1"/>
    </source>
</evidence>
<keyword evidence="6" id="KW-1185">Reference proteome</keyword>
<dbReference type="Pfam" id="PF00092">
    <property type="entry name" value="VWA"/>
    <property type="match status" value="1"/>
</dbReference>
<organism evidence="5 6">
    <name type="scientific">Holothuria leucospilota</name>
    <name type="common">Black long sea cucumber</name>
    <name type="synonym">Mertensiothuria leucospilota</name>
    <dbReference type="NCBI Taxonomy" id="206669"/>
    <lineage>
        <taxon>Eukaryota</taxon>
        <taxon>Metazoa</taxon>
        <taxon>Echinodermata</taxon>
        <taxon>Eleutherozoa</taxon>
        <taxon>Echinozoa</taxon>
        <taxon>Holothuroidea</taxon>
        <taxon>Aspidochirotacea</taxon>
        <taxon>Aspidochirotida</taxon>
        <taxon>Holothuriidae</taxon>
        <taxon>Holothuria</taxon>
    </lineage>
</organism>
<keyword evidence="2" id="KW-0472">Membrane</keyword>
<dbReference type="SUPFAM" id="SSF53300">
    <property type="entry name" value="vWA-like"/>
    <property type="match status" value="1"/>
</dbReference>
<keyword evidence="3" id="KW-0732">Signal</keyword>
<dbReference type="CDD" id="cd00198">
    <property type="entry name" value="vWFA"/>
    <property type="match status" value="1"/>
</dbReference>
<evidence type="ECO:0000256" key="1">
    <source>
        <dbReference type="SAM" id="MobiDB-lite"/>
    </source>
</evidence>
<proteinExistence type="predicted"/>
<feature type="transmembrane region" description="Helical" evidence="2">
    <location>
        <begin position="960"/>
        <end position="985"/>
    </location>
</feature>
<feature type="region of interest" description="Disordered" evidence="1">
    <location>
        <begin position="782"/>
        <end position="807"/>
    </location>
</feature>
<evidence type="ECO:0000256" key="2">
    <source>
        <dbReference type="SAM" id="Phobius"/>
    </source>
</evidence>
<comment type="caution">
    <text evidence="5">The sequence shown here is derived from an EMBL/GenBank/DDBJ whole genome shotgun (WGS) entry which is preliminary data.</text>
</comment>
<dbReference type="Proteomes" id="UP001152320">
    <property type="component" value="Chromosome 20"/>
</dbReference>
<gene>
    <name evidence="5" type="ORF">HOLleu_38144</name>
</gene>
<dbReference type="AlphaFoldDB" id="A0A9Q0YLX5"/>
<dbReference type="InterPro" id="IPR036465">
    <property type="entry name" value="vWFA_dom_sf"/>
</dbReference>
<sequence>MDRCYMIILLGLLLLIEQCFALTKPTSIKLENNEYTGVLFAIHPDVPEDPQLIEEIQQRMIIDASPYLYKATRNRAFFKSVTILIPQTWEDKAIYQSPKNATFEKADVIIAEKNPRYNPEEIFPASPYCKHFEGCGKQSAYIHFTPDYLTHPHTELFFGNKGRILVHEWGHYRWGLFNEYADEIADPDESQEFYFSQQKNKWVPTRCADDWISYNLVYDPKMKRYRYCVGNENVGYEDGCVSIPMPSQSRVTASIMYGYTSVPEIVDFCDSDPADPSIRHNPEVPNKHNRLCDTKSNWQVMMEHEDFKDGNNGPREIDDVTPTIILARVKQQRTVLVLDTSSSMKGHLRMKKLATTARNFLTSLDSNGNAVGIVSFSQTGKILSPLVNLTSDEAKRSLAELIPTTTTSGTCIGCGLEKALEILSDGDADPAGGEIILVTDGVDAYPARTQNMKDQYIREGVIINAVAFSNSASATCIDLQQSTGGRLWFQADNPGSTGLHDAFLATMQAGTTTAYEKRIELTSSSRLLEINEVISYGVFIDDTLGRKTTFTFSYYVDSELPVVSVIITGPSGEVFDKSYQGYGIDSTFKVIQVIIPRTESGLWQVLVTNIYNGRLEVLMSVSSFASDENVEPIIATAELSGSLTDFANGQPLIAFAEIRQGFKPIINANVTAIIERPADNRDNSYPPVKLQLLDNGAGADVTRDDGIYSRYFTEFTGVGYYGIKLSINNDNKEALILQTIDSEAPYSRTLASTDPDQLLKGNLPKVGDQHIPLPGMPTPKPSYEEAPNFSRSVSGGSSRVKDTPENWKVGDDITGPVKITDLTITATSYTEGTVSLTFTAPGDDLDHGKASFYVIRYSDSTSVFIDDVANTTLVTNDDILKGNLSSPAPFGNRESFVVRVPVRRDSQTVAFSIAINAVDDVGNVGAMSNVAHASLRQFVPEAPSSSTTMGSSVSGSEGSVTGVVVIIAMLIVIGTVVTVILVHLFKKKGHEK</sequence>
<dbReference type="InterPro" id="IPR051266">
    <property type="entry name" value="CLCR"/>
</dbReference>
<dbReference type="InterPro" id="IPR002035">
    <property type="entry name" value="VWF_A"/>
</dbReference>
<feature type="chain" id="PRO_5040460878" evidence="3">
    <location>
        <begin position="22"/>
        <end position="992"/>
    </location>
</feature>
<dbReference type="PANTHER" id="PTHR10579">
    <property type="entry name" value="CALCIUM-ACTIVATED CHLORIDE CHANNEL REGULATOR"/>
    <property type="match status" value="1"/>
</dbReference>
<dbReference type="InterPro" id="IPR013642">
    <property type="entry name" value="CLCA_N"/>
</dbReference>
<dbReference type="OrthoDB" id="687730at2759"/>
<dbReference type="EMBL" id="JAIZAY010000020">
    <property type="protein sequence ID" value="KAJ8023069.1"/>
    <property type="molecule type" value="Genomic_DNA"/>
</dbReference>
<evidence type="ECO:0000256" key="3">
    <source>
        <dbReference type="SAM" id="SignalP"/>
    </source>
</evidence>
<protein>
    <submittedName>
        <fullName evidence="5">Calcium-activated chloride channel regulator 1</fullName>
    </submittedName>
</protein>
<dbReference type="PANTHER" id="PTHR10579:SF172">
    <property type="entry name" value="CALCIUM-ACTIVATED CHLORIDE CHANNEL REGULATOR 4 PRECURSOR-RELATED"/>
    <property type="match status" value="1"/>
</dbReference>
<evidence type="ECO:0000259" key="4">
    <source>
        <dbReference type="PROSITE" id="PS50234"/>
    </source>
</evidence>
<dbReference type="Gene3D" id="3.40.50.410">
    <property type="entry name" value="von Willebrand factor, type A domain"/>
    <property type="match status" value="1"/>
</dbReference>